<comment type="caution">
    <text evidence="1">The sequence shown here is derived from an EMBL/GenBank/DDBJ whole genome shotgun (WGS) entry which is preliminary data.</text>
</comment>
<dbReference type="InterPro" id="IPR036390">
    <property type="entry name" value="WH_DNA-bd_sf"/>
</dbReference>
<gene>
    <name evidence="1" type="ORF">EV102420_08_01740</name>
</gene>
<organism evidence="1 2">
    <name type="scientific">Pseudescherichia vulneris NBRC 102420</name>
    <dbReference type="NCBI Taxonomy" id="1115515"/>
    <lineage>
        <taxon>Bacteria</taxon>
        <taxon>Pseudomonadati</taxon>
        <taxon>Pseudomonadota</taxon>
        <taxon>Gammaproteobacteria</taxon>
        <taxon>Enterobacterales</taxon>
        <taxon>Enterobacteriaceae</taxon>
        <taxon>Pseudescherichia</taxon>
    </lineage>
</organism>
<dbReference type="Proteomes" id="UP000029462">
    <property type="component" value="Unassembled WGS sequence"/>
</dbReference>
<reference evidence="1 2" key="1">
    <citation type="submission" date="2014-09" db="EMBL/GenBank/DDBJ databases">
        <title>Whole genome shotgun sequence of Escherichia vulneris NBRC 102420.</title>
        <authorList>
            <person name="Yoshida Y."/>
            <person name="Hosoyama A."/>
            <person name="Tsuchikane K."/>
            <person name="Ohji S."/>
            <person name="Ichikawa N."/>
            <person name="Kimura A."/>
            <person name="Yamazoe A."/>
            <person name="Ezaki T."/>
            <person name="Fujita N."/>
        </authorList>
    </citation>
    <scope>NUCLEOTIDE SEQUENCE [LARGE SCALE GENOMIC DNA]</scope>
    <source>
        <strain evidence="1 2">NBRC 102420</strain>
    </source>
</reference>
<evidence type="ECO:0000313" key="1">
    <source>
        <dbReference type="EMBL" id="GAL57711.1"/>
    </source>
</evidence>
<evidence type="ECO:0008006" key="3">
    <source>
        <dbReference type="Google" id="ProtNLM"/>
    </source>
</evidence>
<proteinExistence type="predicted"/>
<dbReference type="OrthoDB" id="9809537at2"/>
<dbReference type="SUPFAM" id="SSF46785">
    <property type="entry name" value="Winged helix' DNA-binding domain"/>
    <property type="match status" value="1"/>
</dbReference>
<protein>
    <recommendedName>
        <fullName evidence="3">Glycosyl transferase family 1</fullName>
    </recommendedName>
</protein>
<dbReference type="GeneID" id="88815992"/>
<name>A0A090UYT6_PSEVU</name>
<dbReference type="AlphaFoldDB" id="A0A090UYT6"/>
<sequence length="119" mass="12860">MKTVTIKIEAMKDFSADVMSALNAAAAGERSTGDDVISFPSWEVMHKTLSPNRMGILLSMAGFGEMTIRDIAARVGRDIKGVHTDVTALLNNGLLEKGTRGTLFPYDAIHFDFTIRAAA</sequence>
<dbReference type="eggNOG" id="COG4190">
    <property type="taxonomic scope" value="Bacteria"/>
</dbReference>
<dbReference type="EMBL" id="BBMZ01000008">
    <property type="protein sequence ID" value="GAL57711.1"/>
    <property type="molecule type" value="Genomic_DNA"/>
</dbReference>
<evidence type="ECO:0000313" key="2">
    <source>
        <dbReference type="Proteomes" id="UP000029462"/>
    </source>
</evidence>
<accession>A0A090UYT6</accession>
<dbReference type="STRING" id="1115515.EV102420_08_01740"/>
<keyword evidence="2" id="KW-1185">Reference proteome</keyword>
<dbReference type="Pfam" id="PF25212">
    <property type="entry name" value="HVO_A0114"/>
    <property type="match status" value="1"/>
</dbReference>
<dbReference type="RefSeq" id="WP_042390255.1">
    <property type="nucleotide sequence ID" value="NZ_BBMZ01000008.1"/>
</dbReference>